<dbReference type="EMBL" id="CACVBS010000072">
    <property type="protein sequence ID" value="CAA7268963.1"/>
    <property type="molecule type" value="Genomic_DNA"/>
</dbReference>
<reference evidence="1 2" key="1">
    <citation type="submission" date="2020-01" db="EMBL/GenBank/DDBJ databases">
        <authorList>
            <person name="Gupta K D."/>
        </authorList>
    </citation>
    <scope>NUCLEOTIDE SEQUENCE [LARGE SCALE GENOMIC DNA]</scope>
</reference>
<dbReference type="OrthoDB" id="3004877at2759"/>
<dbReference type="Proteomes" id="UP000467700">
    <property type="component" value="Unassembled WGS sequence"/>
</dbReference>
<proteinExistence type="predicted"/>
<keyword evidence="2" id="KW-1185">Reference proteome</keyword>
<evidence type="ECO:0000313" key="2">
    <source>
        <dbReference type="Proteomes" id="UP000467700"/>
    </source>
</evidence>
<sequence length="195" mass="21456">MAQSLQRLYGIQHLVALIILFTTTFATLSFAAPIDVSPDTSSLIARHGQCPSIDSMRQHIRNKGMSTNTVFYMKPASAMEAGGFAGTLTPPGKFFGSFVTFDDQMNWVDACGGNTAEQEKIVIHVSIALAREASGTAYILTKGAINPTSIWTRYEFPALQRNPRIIEVHEFNLDTQTYTLIWRGGDIPTLPENVV</sequence>
<evidence type="ECO:0000313" key="1">
    <source>
        <dbReference type="EMBL" id="CAA7268963.1"/>
    </source>
</evidence>
<gene>
    <name evidence="1" type="ORF">AAE3_LOCUS11205</name>
</gene>
<organism evidence="1 2">
    <name type="scientific">Cyclocybe aegerita</name>
    <name type="common">Black poplar mushroom</name>
    <name type="synonym">Agrocybe aegerita</name>
    <dbReference type="NCBI Taxonomy" id="1973307"/>
    <lineage>
        <taxon>Eukaryota</taxon>
        <taxon>Fungi</taxon>
        <taxon>Dikarya</taxon>
        <taxon>Basidiomycota</taxon>
        <taxon>Agaricomycotina</taxon>
        <taxon>Agaricomycetes</taxon>
        <taxon>Agaricomycetidae</taxon>
        <taxon>Agaricales</taxon>
        <taxon>Agaricineae</taxon>
        <taxon>Bolbitiaceae</taxon>
        <taxon>Cyclocybe</taxon>
    </lineage>
</organism>
<name>A0A8S0XQU8_CYCAE</name>
<accession>A0A8S0XQU8</accession>
<comment type="caution">
    <text evidence="1">The sequence shown here is derived from an EMBL/GenBank/DDBJ whole genome shotgun (WGS) entry which is preliminary data.</text>
</comment>
<protein>
    <submittedName>
        <fullName evidence="1">Uncharacterized protein</fullName>
    </submittedName>
</protein>
<dbReference type="AlphaFoldDB" id="A0A8S0XQU8"/>